<organism evidence="1 2">
    <name type="scientific">Altererythrobacter lutimaris</name>
    <dbReference type="NCBI Taxonomy" id="2743979"/>
    <lineage>
        <taxon>Bacteria</taxon>
        <taxon>Pseudomonadati</taxon>
        <taxon>Pseudomonadota</taxon>
        <taxon>Alphaproteobacteria</taxon>
        <taxon>Sphingomonadales</taxon>
        <taxon>Erythrobacteraceae</taxon>
        <taxon>Altererythrobacter</taxon>
    </lineage>
</organism>
<dbReference type="EMBL" id="JABWTA010000001">
    <property type="protein sequence ID" value="NVE95312.1"/>
    <property type="molecule type" value="Genomic_DNA"/>
</dbReference>
<protein>
    <submittedName>
        <fullName evidence="1">Uncharacterized protein</fullName>
    </submittedName>
</protein>
<proteinExistence type="predicted"/>
<sequence length="94" mass="9954">MSGELPVELRTAITASLEEVAQLVEALGSQLCLNPELVSGFLNELQSIDLAAQTLRCNAAVISAENPVEAARTVKLQQLSDQFATALTPLTTES</sequence>
<keyword evidence="2" id="KW-1185">Reference proteome</keyword>
<dbReference type="AlphaFoldDB" id="A0A850HIE6"/>
<comment type="caution">
    <text evidence="1">The sequence shown here is derived from an EMBL/GenBank/DDBJ whole genome shotgun (WGS) entry which is preliminary data.</text>
</comment>
<evidence type="ECO:0000313" key="2">
    <source>
        <dbReference type="Proteomes" id="UP000546031"/>
    </source>
</evidence>
<reference evidence="1 2" key="1">
    <citation type="submission" date="2020-06" db="EMBL/GenBank/DDBJ databases">
        <title>Altererythrobacter lutimaris sp. nov., a marine bacterium isolated from a tidal flat.</title>
        <authorList>
            <person name="Kim D."/>
            <person name="Yoo Y."/>
            <person name="Kim J.-J."/>
        </authorList>
    </citation>
    <scope>NUCLEOTIDE SEQUENCE [LARGE SCALE GENOMIC DNA]</scope>
    <source>
        <strain evidence="1 2">JGD-16</strain>
    </source>
</reference>
<dbReference type="Proteomes" id="UP000546031">
    <property type="component" value="Unassembled WGS sequence"/>
</dbReference>
<dbReference type="RefSeq" id="WP_176273545.1">
    <property type="nucleotide sequence ID" value="NZ_JABWTA010000001.1"/>
</dbReference>
<gene>
    <name evidence="1" type="ORF">HUO12_10415</name>
</gene>
<name>A0A850HIE6_9SPHN</name>
<evidence type="ECO:0000313" key="1">
    <source>
        <dbReference type="EMBL" id="NVE95312.1"/>
    </source>
</evidence>
<accession>A0A850HIE6</accession>